<feature type="region of interest" description="Disordered" evidence="1">
    <location>
        <begin position="149"/>
        <end position="172"/>
    </location>
</feature>
<dbReference type="RefSeq" id="WP_380128279.1">
    <property type="nucleotide sequence ID" value="NZ_JBHSIU010000130.1"/>
</dbReference>
<keyword evidence="3" id="KW-1185">Reference proteome</keyword>
<dbReference type="EMBL" id="JBHSIU010000130">
    <property type="protein sequence ID" value="MFC5007642.1"/>
    <property type="molecule type" value="Genomic_DNA"/>
</dbReference>
<evidence type="ECO:0000256" key="1">
    <source>
        <dbReference type="SAM" id="MobiDB-lite"/>
    </source>
</evidence>
<comment type="caution">
    <text evidence="2">The sequence shown here is derived from an EMBL/GenBank/DDBJ whole genome shotgun (WGS) entry which is preliminary data.</text>
</comment>
<proteinExistence type="predicted"/>
<protein>
    <submittedName>
        <fullName evidence="2">Uncharacterized protein</fullName>
    </submittedName>
</protein>
<evidence type="ECO:0000313" key="3">
    <source>
        <dbReference type="Proteomes" id="UP001595912"/>
    </source>
</evidence>
<dbReference type="Proteomes" id="UP001595912">
    <property type="component" value="Unassembled WGS sequence"/>
</dbReference>
<evidence type="ECO:0000313" key="2">
    <source>
        <dbReference type="EMBL" id="MFC5007642.1"/>
    </source>
</evidence>
<gene>
    <name evidence="2" type="ORF">ACFPIJ_58780</name>
</gene>
<organism evidence="2 3">
    <name type="scientific">Dactylosporangium cerinum</name>
    <dbReference type="NCBI Taxonomy" id="1434730"/>
    <lineage>
        <taxon>Bacteria</taxon>
        <taxon>Bacillati</taxon>
        <taxon>Actinomycetota</taxon>
        <taxon>Actinomycetes</taxon>
        <taxon>Micromonosporales</taxon>
        <taxon>Micromonosporaceae</taxon>
        <taxon>Dactylosporangium</taxon>
    </lineage>
</organism>
<reference evidence="3" key="1">
    <citation type="journal article" date="2019" name="Int. J. Syst. Evol. Microbiol.">
        <title>The Global Catalogue of Microorganisms (GCM) 10K type strain sequencing project: providing services to taxonomists for standard genome sequencing and annotation.</title>
        <authorList>
            <consortium name="The Broad Institute Genomics Platform"/>
            <consortium name="The Broad Institute Genome Sequencing Center for Infectious Disease"/>
            <person name="Wu L."/>
            <person name="Ma J."/>
        </authorList>
    </citation>
    <scope>NUCLEOTIDE SEQUENCE [LARGE SCALE GENOMIC DNA]</scope>
    <source>
        <strain evidence="3">CGMCC 4.7152</strain>
    </source>
</reference>
<sequence>MQERYERVYSAAARMLTEHAPAAGRAHWPQERRRRWSELEMLLTALPRTTLPGTADPAWQLASTVDEDGRPVGIADAVRAWEQRITAAAPPAPGTVVAMPGLWHTLAGGLLRELTGRLAPGRPAVTVGAAGGELSAVAAQFAAALRTAVSGAPHPPRPRPSLRGPQPLAAGLPMPAAADRLEAAARLAAAATPSPRELAGGTDFSVRFDAADAAAQLLGGLYRSAGPDWRERAEGLRPAEHLVSFVRFDGDVPRPVGLAEHAAGIRDHLRDLRGPWRPGPDDPVPRWSPQRAWVVLPDVVATVTADLLDELAVRLRPGRQVGTVRFDTEPLGQFMQRRLLDAAIRDWTEDDW</sequence>
<name>A0ABV9WH91_9ACTN</name>
<accession>A0ABV9WH91</accession>